<sequence length="343" mass="39776">MKVEDVRKCSFEKWYNAFTKVTIKSIILPLPDGFTSYILKDGIFLPKSSKEQCIAKRNSSDSEEEEVWEDSEEADVSEVPHFADFDKSIQDAIKTLGGKVFPKLNWSSPQDASWISFNNSCCCESVSDVYLLLKSSDFIVHDLTQRFLKCEDFVTDEESNKLMPDQEVEKFYLILRKWREIDTSGEFRCFIVNNTLIGISQREPSAYFEHIGRYKSDIVEDIVSFYQTHIHLKFPATNYVFDVYRRIKGRVCLIDFNPFGSVTDSLLFSWDELNSDSIKVDENRLPEFRFVDDNHGVQPRSLSYHAVPRDIVDISTGEDSFKLVDLLKMKIDEQKSSEDDENI</sequence>
<evidence type="ECO:0000256" key="1">
    <source>
        <dbReference type="ARBA" id="ARBA00011047"/>
    </source>
</evidence>
<dbReference type="PANTHER" id="PTHR15323:SF6">
    <property type="entry name" value="CELL DIVISION CYCLE PROTEIN 123 HOMOLOG"/>
    <property type="match status" value="1"/>
</dbReference>
<evidence type="ECO:0008006" key="4">
    <source>
        <dbReference type="Google" id="ProtNLM"/>
    </source>
</evidence>
<keyword evidence="3" id="KW-1185">Reference proteome</keyword>
<dbReference type="Proteomes" id="UP000827092">
    <property type="component" value="Unassembled WGS sequence"/>
</dbReference>
<proteinExistence type="inferred from homology"/>
<organism evidence="2 3">
    <name type="scientific">Oedothorax gibbosus</name>
    <dbReference type="NCBI Taxonomy" id="931172"/>
    <lineage>
        <taxon>Eukaryota</taxon>
        <taxon>Metazoa</taxon>
        <taxon>Ecdysozoa</taxon>
        <taxon>Arthropoda</taxon>
        <taxon>Chelicerata</taxon>
        <taxon>Arachnida</taxon>
        <taxon>Araneae</taxon>
        <taxon>Araneomorphae</taxon>
        <taxon>Entelegynae</taxon>
        <taxon>Araneoidea</taxon>
        <taxon>Linyphiidae</taxon>
        <taxon>Erigoninae</taxon>
        <taxon>Oedothorax</taxon>
    </lineage>
</organism>
<dbReference type="EMBL" id="JAFNEN010000003">
    <property type="protein sequence ID" value="KAG8201611.1"/>
    <property type="molecule type" value="Genomic_DNA"/>
</dbReference>
<dbReference type="GO" id="GO:0005737">
    <property type="term" value="C:cytoplasm"/>
    <property type="evidence" value="ECO:0007669"/>
    <property type="project" value="TreeGrafter"/>
</dbReference>
<gene>
    <name evidence="2" type="ORF">JTE90_012683</name>
</gene>
<evidence type="ECO:0000313" key="3">
    <source>
        <dbReference type="Proteomes" id="UP000827092"/>
    </source>
</evidence>
<accession>A0AAV6W2V6</accession>
<name>A0AAV6W2V6_9ARAC</name>
<dbReference type="PANTHER" id="PTHR15323">
    <property type="entry name" value="D123 PROTEIN"/>
    <property type="match status" value="1"/>
</dbReference>
<dbReference type="Pfam" id="PF07065">
    <property type="entry name" value="D123"/>
    <property type="match status" value="1"/>
</dbReference>
<reference evidence="2 3" key="1">
    <citation type="journal article" date="2022" name="Nat. Ecol. Evol.">
        <title>A masculinizing supergene underlies an exaggerated male reproductive morph in a spider.</title>
        <authorList>
            <person name="Hendrickx F."/>
            <person name="De Corte Z."/>
            <person name="Sonet G."/>
            <person name="Van Belleghem S.M."/>
            <person name="Kostlbacher S."/>
            <person name="Vangestel C."/>
        </authorList>
    </citation>
    <scope>NUCLEOTIDE SEQUENCE [LARGE SCALE GENOMIC DNA]</scope>
    <source>
        <strain evidence="2">W744_W776</strain>
    </source>
</reference>
<evidence type="ECO:0000313" key="2">
    <source>
        <dbReference type="EMBL" id="KAG8201611.1"/>
    </source>
</evidence>
<comment type="similarity">
    <text evidence="1">Belongs to the CDC123 family.</text>
</comment>
<dbReference type="InterPro" id="IPR009772">
    <property type="entry name" value="CDC123"/>
</dbReference>
<dbReference type="AlphaFoldDB" id="A0AAV6W2V6"/>
<comment type="caution">
    <text evidence="2">The sequence shown here is derived from an EMBL/GenBank/DDBJ whole genome shotgun (WGS) entry which is preliminary data.</text>
</comment>
<protein>
    <recommendedName>
        <fullName evidence="4">Cell division cycle protein 123 homolog</fullName>
    </recommendedName>
</protein>